<gene>
    <name evidence="2" type="ORF">QJT81_00910</name>
</gene>
<proteinExistence type="predicted"/>
<dbReference type="KEGG" id="tput:QJT81_00910"/>
<name>A0AA95HGH1_9GAMM</name>
<feature type="transmembrane region" description="Helical" evidence="1">
    <location>
        <begin position="6"/>
        <end position="27"/>
    </location>
</feature>
<keyword evidence="1" id="KW-1133">Transmembrane helix</keyword>
<dbReference type="AlphaFoldDB" id="A0AA95HGH1"/>
<sequence length="105" mass="12100">MLYLAFQIVLLLSIALLVGVWLGGWVAKWRYDREVAGCLTELAGLRRNYQDVTVDNANLRSKTRQLEKILRKISTPPVDSEYGQFLELRKTLEKTRSEYQGTVPK</sequence>
<evidence type="ECO:0000256" key="1">
    <source>
        <dbReference type="SAM" id="Phobius"/>
    </source>
</evidence>
<reference evidence="2" key="1">
    <citation type="journal article" date="2023" name="Int. J. Mol. Sci.">
        <title>Metagenomics Revealed a New Genus 'Candidatus Thiocaldithrix dubininis' gen. nov., sp. nov. and a New Species 'Candidatus Thiothrix putei' sp. nov. in the Family Thiotrichaceae, Some Members of Which Have Traits of Both Na+- and H+-Motive Energetics.</title>
        <authorList>
            <person name="Ravin N.V."/>
            <person name="Muntyan M.S."/>
            <person name="Smolyakov D.D."/>
            <person name="Rudenko T.S."/>
            <person name="Beletsky A.V."/>
            <person name="Mardanov A.V."/>
            <person name="Grabovich M.Y."/>
        </authorList>
    </citation>
    <scope>NUCLEOTIDE SEQUENCE</scope>
    <source>
        <strain evidence="2">GKL-02</strain>
    </source>
</reference>
<dbReference type="EMBL" id="CP124756">
    <property type="protein sequence ID" value="WGZ94579.1"/>
    <property type="molecule type" value="Genomic_DNA"/>
</dbReference>
<protein>
    <submittedName>
        <fullName evidence="2">Uncharacterized protein</fullName>
    </submittedName>
</protein>
<evidence type="ECO:0000313" key="2">
    <source>
        <dbReference type="EMBL" id="WGZ94579.1"/>
    </source>
</evidence>
<reference evidence="2" key="2">
    <citation type="submission" date="2023-04" db="EMBL/GenBank/DDBJ databases">
        <authorList>
            <person name="Beletskiy A.V."/>
            <person name="Mardanov A.V."/>
            <person name="Ravin N.V."/>
        </authorList>
    </citation>
    <scope>NUCLEOTIDE SEQUENCE</scope>
    <source>
        <strain evidence="2">GKL-02</strain>
    </source>
</reference>
<dbReference type="Proteomes" id="UP001301326">
    <property type="component" value="Chromosome"/>
</dbReference>
<keyword evidence="1" id="KW-0472">Membrane</keyword>
<organism evidence="2">
    <name type="scientific">Candidatus Thiothrix putei</name>
    <dbReference type="NCBI Taxonomy" id="3080811"/>
    <lineage>
        <taxon>Bacteria</taxon>
        <taxon>Pseudomonadati</taxon>
        <taxon>Pseudomonadota</taxon>
        <taxon>Gammaproteobacteria</taxon>
        <taxon>Thiotrichales</taxon>
        <taxon>Thiotrichaceae</taxon>
        <taxon>Thiothrix</taxon>
    </lineage>
</organism>
<keyword evidence="1" id="KW-0812">Transmembrane</keyword>
<accession>A0AA95HGH1</accession>